<proteinExistence type="predicted"/>
<feature type="compositionally biased region" description="Acidic residues" evidence="1">
    <location>
        <begin position="199"/>
        <end position="218"/>
    </location>
</feature>
<evidence type="ECO:0000313" key="3">
    <source>
        <dbReference type="EMBL" id="GMF31734.1"/>
    </source>
</evidence>
<accession>A0A9W6UEH3</accession>
<evidence type="ECO:0000256" key="1">
    <source>
        <dbReference type="SAM" id="MobiDB-lite"/>
    </source>
</evidence>
<dbReference type="Pfam" id="PF13843">
    <property type="entry name" value="DDE_Tnp_1_7"/>
    <property type="match status" value="1"/>
</dbReference>
<evidence type="ECO:0000313" key="4">
    <source>
        <dbReference type="Proteomes" id="UP001165121"/>
    </source>
</evidence>
<reference evidence="3" key="1">
    <citation type="submission" date="2023-04" db="EMBL/GenBank/DDBJ databases">
        <title>Phytophthora fragariaefolia NBRC 109709.</title>
        <authorList>
            <person name="Ichikawa N."/>
            <person name="Sato H."/>
            <person name="Tonouchi N."/>
        </authorList>
    </citation>
    <scope>NUCLEOTIDE SEQUENCE</scope>
    <source>
        <strain evidence="3">NBRC 109709</strain>
    </source>
</reference>
<comment type="caution">
    <text evidence="3">The sequence shown here is derived from an EMBL/GenBank/DDBJ whole genome shotgun (WGS) entry which is preliminary data.</text>
</comment>
<gene>
    <name evidence="3" type="ORF">Pfra01_000735800</name>
</gene>
<dbReference type="OrthoDB" id="129251at2759"/>
<dbReference type="Proteomes" id="UP001165121">
    <property type="component" value="Unassembled WGS sequence"/>
</dbReference>
<feature type="domain" description="PiggyBac transposable element-derived protein" evidence="2">
    <location>
        <begin position="322"/>
        <end position="530"/>
    </location>
</feature>
<organism evidence="3 4">
    <name type="scientific">Phytophthora fragariaefolia</name>
    <dbReference type="NCBI Taxonomy" id="1490495"/>
    <lineage>
        <taxon>Eukaryota</taxon>
        <taxon>Sar</taxon>
        <taxon>Stramenopiles</taxon>
        <taxon>Oomycota</taxon>
        <taxon>Peronosporomycetes</taxon>
        <taxon>Peronosporales</taxon>
        <taxon>Peronosporaceae</taxon>
        <taxon>Phytophthora</taxon>
    </lineage>
</organism>
<dbReference type="PANTHER" id="PTHR46599:SF3">
    <property type="entry name" value="PIGGYBAC TRANSPOSABLE ELEMENT-DERIVED PROTEIN 4"/>
    <property type="match status" value="1"/>
</dbReference>
<dbReference type="InterPro" id="IPR029526">
    <property type="entry name" value="PGBD"/>
</dbReference>
<dbReference type="AlphaFoldDB" id="A0A9W6UEH3"/>
<evidence type="ECO:0000259" key="2">
    <source>
        <dbReference type="Pfam" id="PF13843"/>
    </source>
</evidence>
<name>A0A9W6UEH3_9STRA</name>
<dbReference type="EMBL" id="BSXT01000650">
    <property type="protein sequence ID" value="GMF31734.1"/>
    <property type="molecule type" value="Genomic_DNA"/>
</dbReference>
<sequence>MSARVPVSAARGPPGDAELAAAAEVVRLTYGAEIEAAVAREEAVAVPPVAADMAHATPPPQIVVVASQVGPVSAQAFQGAAQVVQAREDAPQPTAPAVAVHDGSKEKQPACRSVRRSLDVMPDALARTSTSGRHITASELIATSPHCADSNVDTASPAESSDADKGRGYRTREELLADNDDDLNNIETNASGQYGAIESGDEAEKDDVETGEYESDEDVQAHCLPEDVADDPEETESEIAAEVLFAEDFLESFGGVDQVLAGNLKNPVLRSMTATGWEDVVEPDIHQHLMAPYEPVEDAGSYPRLRQGYSGPTAEALRHGDSPVALFFYFLPVVLWQHIAACSNEYHREMLPRRIDEAYQRYRKKQRRKPDLPRKTRRDIQHDMETMKPIMPHELCQFIGLLAARTIAPNREKLANHWKTTDVGAISRGSFGSVISRDRFMEISRNLHFNSNSDVRAQTDRAWKIRKVVEVLQRTFARGYISPSHLTFDETVLPSRSSFNKMRVYMKDKPHKWGTKLFMLCSAVTAHCIQYVFFVPSI</sequence>
<feature type="region of interest" description="Disordered" evidence="1">
    <location>
        <begin position="146"/>
        <end position="223"/>
    </location>
</feature>
<dbReference type="PANTHER" id="PTHR46599">
    <property type="entry name" value="PIGGYBAC TRANSPOSABLE ELEMENT-DERIVED PROTEIN 4"/>
    <property type="match status" value="1"/>
</dbReference>
<feature type="region of interest" description="Disordered" evidence="1">
    <location>
        <begin position="87"/>
        <end position="110"/>
    </location>
</feature>
<protein>
    <submittedName>
        <fullName evidence="3">Unnamed protein product</fullName>
    </submittedName>
</protein>
<keyword evidence="4" id="KW-1185">Reference proteome</keyword>
<feature type="compositionally biased region" description="Basic and acidic residues" evidence="1">
    <location>
        <begin position="162"/>
        <end position="175"/>
    </location>
</feature>